<evidence type="ECO:0008006" key="3">
    <source>
        <dbReference type="Google" id="ProtNLM"/>
    </source>
</evidence>
<feature type="transmembrane region" description="Helical" evidence="1">
    <location>
        <begin position="20"/>
        <end position="44"/>
    </location>
</feature>
<dbReference type="Gene3D" id="1.20.140.150">
    <property type="match status" value="1"/>
</dbReference>
<feature type="transmembrane region" description="Helical" evidence="1">
    <location>
        <begin position="95"/>
        <end position="114"/>
    </location>
</feature>
<protein>
    <recommendedName>
        <fullName evidence="3">H(+)-exporting diphosphatase</fullName>
    </recommendedName>
</protein>
<sequence length="193" mass="20913">MPSRNSSETGCCTLPNGAVMIVPSILGSIAAVISLISEFTCVFVKRTEQETYFKQTFDLGLWSWGLITDSTYGNEECYRYGEVDPVDVTLESARIFGMIAVIYGGITLILSFLSTCMPYSKVVLGVIGASYFATCFCEGLKLLILSADVCTTDIGDPPLDWGPCELNSGAVMVIVALMLWFVSGSMACIAMRR</sequence>
<keyword evidence="1" id="KW-0472">Membrane</keyword>
<reference evidence="2" key="1">
    <citation type="submission" date="2021-01" db="EMBL/GenBank/DDBJ databases">
        <authorList>
            <person name="Corre E."/>
            <person name="Pelletier E."/>
            <person name="Niang G."/>
            <person name="Scheremetjew M."/>
            <person name="Finn R."/>
            <person name="Kale V."/>
            <person name="Holt S."/>
            <person name="Cochrane G."/>
            <person name="Meng A."/>
            <person name="Brown T."/>
            <person name="Cohen L."/>
        </authorList>
    </citation>
    <scope>NUCLEOTIDE SEQUENCE</scope>
    <source>
        <strain evidence="2">B650</strain>
    </source>
</reference>
<keyword evidence="1" id="KW-1133">Transmembrane helix</keyword>
<organism evidence="2">
    <name type="scientific">Leptocylindrus danicus</name>
    <dbReference type="NCBI Taxonomy" id="163516"/>
    <lineage>
        <taxon>Eukaryota</taxon>
        <taxon>Sar</taxon>
        <taxon>Stramenopiles</taxon>
        <taxon>Ochrophyta</taxon>
        <taxon>Bacillariophyta</taxon>
        <taxon>Coscinodiscophyceae</taxon>
        <taxon>Chaetocerotophycidae</taxon>
        <taxon>Leptocylindrales</taxon>
        <taxon>Leptocylindraceae</taxon>
        <taxon>Leptocylindrus</taxon>
    </lineage>
</organism>
<name>A0A7S2LSW5_9STRA</name>
<evidence type="ECO:0000256" key="1">
    <source>
        <dbReference type="SAM" id="Phobius"/>
    </source>
</evidence>
<evidence type="ECO:0000313" key="2">
    <source>
        <dbReference type="EMBL" id="CAD9615373.1"/>
    </source>
</evidence>
<dbReference type="EMBL" id="HBGY01034068">
    <property type="protein sequence ID" value="CAD9615373.1"/>
    <property type="molecule type" value="Transcribed_RNA"/>
</dbReference>
<feature type="transmembrane region" description="Helical" evidence="1">
    <location>
        <begin position="169"/>
        <end position="191"/>
    </location>
</feature>
<accession>A0A7S2LSW5</accession>
<gene>
    <name evidence="2" type="ORF">LDAN0321_LOCUS21416</name>
</gene>
<proteinExistence type="predicted"/>
<dbReference type="AlphaFoldDB" id="A0A7S2LSW5"/>
<keyword evidence="1" id="KW-0812">Transmembrane</keyword>